<keyword evidence="1" id="KW-0812">Transmembrane</keyword>
<feature type="transmembrane region" description="Helical" evidence="1">
    <location>
        <begin position="331"/>
        <end position="353"/>
    </location>
</feature>
<evidence type="ECO:0000313" key="4">
    <source>
        <dbReference type="Proteomes" id="UP000668403"/>
    </source>
</evidence>
<organism evidence="3 4">
    <name type="scientific">Leucobacter tardus</name>
    <dbReference type="NCBI Taxonomy" id="501483"/>
    <lineage>
        <taxon>Bacteria</taxon>
        <taxon>Bacillati</taxon>
        <taxon>Actinomycetota</taxon>
        <taxon>Actinomycetes</taxon>
        <taxon>Micrococcales</taxon>
        <taxon>Microbacteriaceae</taxon>
        <taxon>Leucobacter</taxon>
    </lineage>
</organism>
<keyword evidence="4" id="KW-1185">Reference proteome</keyword>
<dbReference type="InterPro" id="IPR014729">
    <property type="entry name" value="Rossmann-like_a/b/a_fold"/>
</dbReference>
<sequence length="357" mass="37936">MQIAPALVIALIGTGGLFVAGGSFRFIRDARRIVAPVVALIGWGLLALGVGLWLVNLGSPLVLIIVLVAVFGVLLLGNLVGYPLLVLFLLYSGVTILRRESRTLGNALALIAGIALLVLPTTLGWLAPADVVRDDPAYLIRYAVHLSAVLVVVFFGFAFAAFIVASLLYRWRRGRAAPEAVIVLGAGLIDGRVPPLLAGRLDRGIQARNDHGGVPFMIASGGQGDDEPRPEGEAMREYLIAHGVPAEVVVAETRSRTTAENLRFSRELLSGPDARVVVATSSYHVFRAALLTRALGMRAHVVGARTAWYFLPSAVLREFAGVMRDHWRVNAVATGLLIAGAVAFTLVIVPAMVPVPG</sequence>
<feature type="transmembrane region" description="Helical" evidence="1">
    <location>
        <begin position="6"/>
        <end position="26"/>
    </location>
</feature>
<reference evidence="3" key="1">
    <citation type="submission" date="2021-03" db="EMBL/GenBank/DDBJ databases">
        <title>Leucobacter chromiisoli sp. nov., isolated from chromium-containing soil of chemical plant.</title>
        <authorList>
            <person name="Xu Z."/>
        </authorList>
    </citation>
    <scope>NUCLEOTIDE SEQUENCE</scope>
    <source>
        <strain evidence="3">K 70/01</strain>
    </source>
</reference>
<dbReference type="InterPro" id="IPR003848">
    <property type="entry name" value="DUF218"/>
</dbReference>
<dbReference type="GO" id="GO:0043164">
    <property type="term" value="P:Gram-negative-bacterium-type cell wall biogenesis"/>
    <property type="evidence" value="ECO:0007669"/>
    <property type="project" value="TreeGrafter"/>
</dbReference>
<dbReference type="GO" id="GO:0005886">
    <property type="term" value="C:plasma membrane"/>
    <property type="evidence" value="ECO:0007669"/>
    <property type="project" value="TreeGrafter"/>
</dbReference>
<feature type="domain" description="DUF218" evidence="2">
    <location>
        <begin position="179"/>
        <end position="320"/>
    </location>
</feature>
<proteinExistence type="predicted"/>
<feature type="transmembrane region" description="Helical" evidence="1">
    <location>
        <begin position="146"/>
        <end position="169"/>
    </location>
</feature>
<name>A0A939QG90_9MICO</name>
<dbReference type="PANTHER" id="PTHR30336">
    <property type="entry name" value="INNER MEMBRANE PROTEIN, PROBABLE PERMEASE"/>
    <property type="match status" value="1"/>
</dbReference>
<dbReference type="Gene3D" id="3.40.50.620">
    <property type="entry name" value="HUPs"/>
    <property type="match status" value="1"/>
</dbReference>
<evidence type="ECO:0000313" key="3">
    <source>
        <dbReference type="EMBL" id="MBO2990663.1"/>
    </source>
</evidence>
<keyword evidence="1" id="KW-1133">Transmembrane helix</keyword>
<accession>A0A939QG90</accession>
<dbReference type="Pfam" id="PF02698">
    <property type="entry name" value="DUF218"/>
    <property type="match status" value="1"/>
</dbReference>
<feature type="transmembrane region" description="Helical" evidence="1">
    <location>
        <begin position="33"/>
        <end position="55"/>
    </location>
</feature>
<feature type="transmembrane region" description="Helical" evidence="1">
    <location>
        <begin position="103"/>
        <end position="126"/>
    </location>
</feature>
<dbReference type="EMBL" id="JAGFBF010000005">
    <property type="protein sequence ID" value="MBO2990663.1"/>
    <property type="molecule type" value="Genomic_DNA"/>
</dbReference>
<keyword evidence="1" id="KW-0472">Membrane</keyword>
<dbReference type="AlphaFoldDB" id="A0A939QG90"/>
<dbReference type="Proteomes" id="UP000668403">
    <property type="component" value="Unassembled WGS sequence"/>
</dbReference>
<dbReference type="CDD" id="cd06259">
    <property type="entry name" value="YdcF-like"/>
    <property type="match status" value="1"/>
</dbReference>
<gene>
    <name evidence="3" type="ORF">J4H85_11720</name>
</gene>
<dbReference type="RefSeq" id="WP_208239832.1">
    <property type="nucleotide sequence ID" value="NZ_BAAAQU010000002.1"/>
</dbReference>
<evidence type="ECO:0000259" key="2">
    <source>
        <dbReference type="Pfam" id="PF02698"/>
    </source>
</evidence>
<comment type="caution">
    <text evidence="3">The sequence shown here is derived from an EMBL/GenBank/DDBJ whole genome shotgun (WGS) entry which is preliminary data.</text>
</comment>
<feature type="transmembrane region" description="Helical" evidence="1">
    <location>
        <begin position="61"/>
        <end position="91"/>
    </location>
</feature>
<dbReference type="PANTHER" id="PTHR30336:SF4">
    <property type="entry name" value="ENVELOPE BIOGENESIS FACTOR ELYC"/>
    <property type="match status" value="1"/>
</dbReference>
<dbReference type="GO" id="GO:0000270">
    <property type="term" value="P:peptidoglycan metabolic process"/>
    <property type="evidence" value="ECO:0007669"/>
    <property type="project" value="TreeGrafter"/>
</dbReference>
<dbReference type="InterPro" id="IPR051599">
    <property type="entry name" value="Cell_Envelope_Assoc"/>
</dbReference>
<evidence type="ECO:0000256" key="1">
    <source>
        <dbReference type="SAM" id="Phobius"/>
    </source>
</evidence>
<protein>
    <submittedName>
        <fullName evidence="3">YdcF family protein</fullName>
    </submittedName>
</protein>